<keyword evidence="4 6" id="KW-0175">Coiled coil</keyword>
<evidence type="ECO:0000256" key="2">
    <source>
        <dbReference type="ARBA" id="ARBA00022741"/>
    </source>
</evidence>
<comment type="function">
    <text evidence="6">Required for chromosome condensation and partitioning.</text>
</comment>
<dbReference type="SMART" id="SM00968">
    <property type="entry name" value="SMC_hinge"/>
    <property type="match status" value="1"/>
</dbReference>
<dbReference type="Pfam" id="PF02463">
    <property type="entry name" value="SMC_N"/>
    <property type="match status" value="1"/>
</dbReference>
<dbReference type="InterPro" id="IPR036277">
    <property type="entry name" value="SMC_hinge_sf"/>
</dbReference>
<dbReference type="InterPro" id="IPR003395">
    <property type="entry name" value="RecF/RecN/SMC_N"/>
</dbReference>
<dbReference type="EMBL" id="CP019646">
    <property type="protein sequence ID" value="AQQ70841.1"/>
    <property type="molecule type" value="Genomic_DNA"/>
</dbReference>
<dbReference type="NCBIfam" id="TIGR02168">
    <property type="entry name" value="SMC_prok_B"/>
    <property type="match status" value="1"/>
</dbReference>
<keyword evidence="1 6" id="KW-0963">Cytoplasm</keyword>
<dbReference type="PIRSF" id="PIRSF005719">
    <property type="entry name" value="SMC"/>
    <property type="match status" value="1"/>
</dbReference>
<accession>A0A1Q2MDR7</accession>
<organism evidence="8 9">
    <name type="scientific">Limihaloglobus sulfuriphilus</name>
    <dbReference type="NCBI Taxonomy" id="1851148"/>
    <lineage>
        <taxon>Bacteria</taxon>
        <taxon>Pseudomonadati</taxon>
        <taxon>Planctomycetota</taxon>
        <taxon>Phycisphaerae</taxon>
        <taxon>Sedimentisphaerales</taxon>
        <taxon>Sedimentisphaeraceae</taxon>
        <taxon>Limihaloglobus</taxon>
    </lineage>
</organism>
<dbReference type="InterPro" id="IPR011890">
    <property type="entry name" value="SMC_prok"/>
</dbReference>
<dbReference type="GO" id="GO:0003677">
    <property type="term" value="F:DNA binding"/>
    <property type="evidence" value="ECO:0007669"/>
    <property type="project" value="UniProtKB-UniRule"/>
</dbReference>
<dbReference type="SUPFAM" id="SSF52540">
    <property type="entry name" value="P-loop containing nucleoside triphosphate hydrolases"/>
    <property type="match status" value="1"/>
</dbReference>
<evidence type="ECO:0000256" key="4">
    <source>
        <dbReference type="ARBA" id="ARBA00023054"/>
    </source>
</evidence>
<feature type="coiled-coil region" evidence="6">
    <location>
        <begin position="296"/>
        <end position="515"/>
    </location>
</feature>
<dbReference type="HAMAP" id="MF_01894">
    <property type="entry name" value="Smc_prok"/>
    <property type="match status" value="1"/>
</dbReference>
<evidence type="ECO:0000313" key="8">
    <source>
        <dbReference type="EMBL" id="AQQ70841.1"/>
    </source>
</evidence>
<evidence type="ECO:0000259" key="7">
    <source>
        <dbReference type="SMART" id="SM00968"/>
    </source>
</evidence>
<dbReference type="KEGG" id="pbas:SMSP2_01203"/>
<sequence>MRLEKIILNGFKSFADKTEFKFDSSITAIVGPNGCGKSNVVDAVKWVLGEQKKKSLRSSQMTDVIFNGSANRKPSSMAEVSIVFSGVDSKAGNDGFLQISRRIYKNGDSVYLINDKSCRLKDIKELFLNTGIGVSAYSIIEQGQISQLLTASKLERRLIFEEAAGISKFKAQKVEATRKLEKTEQNLLRVADIVEEVSRRLRSVKMQAGKARNYVEYRDRLNELKMSYYLAEYDKFFRKAEKTKEKYQLVNDKYHELSAIISRDDALSANIKNDISQTETELNRSDNMLIAITGRIEQNLEKIEYLRKRSEELEHRKNTASQRISQLEEQILKLSANHSAIQFKIQQNKGSFDEHQQMFRSLSEMLNQAETGCMELEAQLEDAKNASFEVVRRSSQISNEINSSGTYRENLDAQKLNTSKRIENLSRQMKSMEEDRERLKKLIGENEGKESYLREQFETYNSKISEINAGVASKNEKLARLREEKSGCMSELAVLRKMENESEGLNSSLQEILSEKAEGKHPQICGIVAELIKAEPGYDRLVECVLSGMTDSLVVESFNDYLENRKKFIEMENSLKFICLDSLKPDETAEAVINSGLAVSRLSDHVTSEEKYAGLIKCLLGNTFITDSIENARKISNELPSGINLITMDSEMLINGCTVTTGPDTAGSGLISRKSRINEIESLTAELDAKIAEILKDIENSSDIKEQISAEMSEIQNQLFTVNNEKNELNTQLEVISSGISNLNTDLPSMQKELESISAQISESLEKEQSLKQELAKIDNSKNVNDEQISTLSERLEEQRAVRSEISNRLTDARVKLAQASVTSDNLKQQAVNYESQIRRSENSLESTRREMSGNDELVDETTRSILYAESSVTDLYYEKEKLQSAAMAVKEKLAGMHSELAEVQERLRERNSLHSDMAQQIHELDLSINELRIKTEDLITRTGEELQINLLESYQDYQSREIDWAAVTAEIKELKEKISRLGNVNLDAIDELEDLQKREDFLTEQVGDLTKSRNNLQQIIDKINVESREKFQETFNLVRDNFRSIFRKLFGGGKADIQLEEDVDILEAGIEIIAQPPGKGAKTISLLSGGEKTMTAIALQFAVFNIKPSPFCFLDEVDAALDEANNERFNLIVKEFEEFSQFIIITHAKRTMSIADELFGVTMQQQGVSKKISVKFEKDSEELSAA</sequence>
<dbReference type="Pfam" id="PF06470">
    <property type="entry name" value="SMC_hinge"/>
    <property type="match status" value="1"/>
</dbReference>
<evidence type="ECO:0000313" key="9">
    <source>
        <dbReference type="Proteomes" id="UP000188181"/>
    </source>
</evidence>
<dbReference type="PANTHER" id="PTHR43977">
    <property type="entry name" value="STRUCTURAL MAINTENANCE OF CHROMOSOMES PROTEIN 3"/>
    <property type="match status" value="1"/>
</dbReference>
<dbReference type="Gene3D" id="3.30.70.1620">
    <property type="match status" value="1"/>
</dbReference>
<dbReference type="InterPro" id="IPR024704">
    <property type="entry name" value="SMC"/>
</dbReference>
<dbReference type="SUPFAM" id="SSF57997">
    <property type="entry name" value="Tropomyosin"/>
    <property type="match status" value="1"/>
</dbReference>
<dbReference type="Proteomes" id="UP000188181">
    <property type="component" value="Chromosome"/>
</dbReference>
<dbReference type="GO" id="GO:0030261">
    <property type="term" value="P:chromosome condensation"/>
    <property type="evidence" value="ECO:0007669"/>
    <property type="project" value="InterPro"/>
</dbReference>
<dbReference type="RefSeq" id="WP_146683075.1">
    <property type="nucleotide sequence ID" value="NZ_CP019646.1"/>
</dbReference>
<keyword evidence="5 6" id="KW-0238">DNA-binding</keyword>
<evidence type="ECO:0000256" key="6">
    <source>
        <dbReference type="HAMAP-Rule" id="MF_01894"/>
    </source>
</evidence>
<feature type="coiled-coil region" evidence="6">
    <location>
        <begin position="166"/>
        <end position="200"/>
    </location>
</feature>
<dbReference type="GO" id="GO:0016887">
    <property type="term" value="F:ATP hydrolysis activity"/>
    <property type="evidence" value="ECO:0007669"/>
    <property type="project" value="InterPro"/>
</dbReference>
<dbReference type="GO" id="GO:0005694">
    <property type="term" value="C:chromosome"/>
    <property type="evidence" value="ECO:0007669"/>
    <property type="project" value="InterPro"/>
</dbReference>
<dbReference type="InterPro" id="IPR010935">
    <property type="entry name" value="SMC_hinge"/>
</dbReference>
<dbReference type="GO" id="GO:0006260">
    <property type="term" value="P:DNA replication"/>
    <property type="evidence" value="ECO:0007669"/>
    <property type="project" value="UniProtKB-UniRule"/>
</dbReference>
<keyword evidence="9" id="KW-1185">Reference proteome</keyword>
<dbReference type="STRING" id="1851148.SMSP2_01203"/>
<keyword evidence="2 6" id="KW-0547">Nucleotide-binding</keyword>
<dbReference type="GO" id="GO:0005524">
    <property type="term" value="F:ATP binding"/>
    <property type="evidence" value="ECO:0007669"/>
    <property type="project" value="UniProtKB-UniRule"/>
</dbReference>
<reference evidence="9" key="1">
    <citation type="submission" date="2017-02" db="EMBL/GenBank/DDBJ databases">
        <title>Comparative genomics and description of representatives of a novel lineage of planctomycetes thriving in anoxic sediments.</title>
        <authorList>
            <person name="Spring S."/>
            <person name="Bunk B."/>
            <person name="Sproer C."/>
        </authorList>
    </citation>
    <scope>NUCLEOTIDE SEQUENCE [LARGE SCALE GENOMIC DNA]</scope>
    <source>
        <strain evidence="9">SM-Chi-D1</strain>
    </source>
</reference>
<feature type="domain" description="SMC hinge" evidence="7">
    <location>
        <begin position="522"/>
        <end position="636"/>
    </location>
</feature>
<feature type="binding site" evidence="6">
    <location>
        <begin position="32"/>
        <end position="39"/>
    </location>
    <ligand>
        <name>ATP</name>
        <dbReference type="ChEBI" id="CHEBI:30616"/>
    </ligand>
</feature>
<comment type="subunit">
    <text evidence="6">Homodimer.</text>
</comment>
<evidence type="ECO:0000256" key="3">
    <source>
        <dbReference type="ARBA" id="ARBA00022840"/>
    </source>
</evidence>
<dbReference type="OrthoDB" id="9808768at2"/>
<dbReference type="Gene3D" id="1.20.1060.20">
    <property type="match status" value="1"/>
</dbReference>
<gene>
    <name evidence="6 8" type="primary">smc</name>
    <name evidence="8" type="ORF">SMSP2_01203</name>
</gene>
<feature type="coiled-coil region" evidence="6">
    <location>
        <begin position="817"/>
        <end position="851"/>
    </location>
</feature>
<dbReference type="AlphaFoldDB" id="A0A1Q2MDR7"/>
<comment type="subcellular location">
    <subcellularLocation>
        <location evidence="6">Cytoplasm</location>
    </subcellularLocation>
</comment>
<evidence type="ECO:0000256" key="1">
    <source>
        <dbReference type="ARBA" id="ARBA00022490"/>
    </source>
</evidence>
<feature type="coiled-coil region" evidence="6">
    <location>
        <begin position="698"/>
        <end position="774"/>
    </location>
</feature>
<dbReference type="GO" id="GO:0005737">
    <property type="term" value="C:cytoplasm"/>
    <property type="evidence" value="ECO:0007669"/>
    <property type="project" value="UniProtKB-SubCell"/>
</dbReference>
<dbReference type="InterPro" id="IPR027417">
    <property type="entry name" value="P-loop_NTPase"/>
</dbReference>
<dbReference type="SUPFAM" id="SSF75553">
    <property type="entry name" value="Smc hinge domain"/>
    <property type="match status" value="1"/>
</dbReference>
<evidence type="ECO:0000256" key="5">
    <source>
        <dbReference type="ARBA" id="ARBA00023125"/>
    </source>
</evidence>
<feature type="coiled-coil region" evidence="6">
    <location>
        <begin position="972"/>
        <end position="1013"/>
    </location>
</feature>
<proteinExistence type="inferred from homology"/>
<dbReference type="GO" id="GO:0007059">
    <property type="term" value="P:chromosome segregation"/>
    <property type="evidence" value="ECO:0007669"/>
    <property type="project" value="UniProtKB-UniRule"/>
</dbReference>
<comment type="similarity">
    <text evidence="6">Belongs to the SMC family.</text>
</comment>
<keyword evidence="3 6" id="KW-0067">ATP-binding</keyword>
<dbReference type="Gene3D" id="3.40.50.300">
    <property type="entry name" value="P-loop containing nucleotide triphosphate hydrolases"/>
    <property type="match status" value="2"/>
</dbReference>
<protein>
    <recommendedName>
        <fullName evidence="6">Chromosome partition protein Smc</fullName>
    </recommendedName>
</protein>
<name>A0A1Q2MDR7_9BACT</name>
<dbReference type="GO" id="GO:0007062">
    <property type="term" value="P:sister chromatid cohesion"/>
    <property type="evidence" value="ECO:0007669"/>
    <property type="project" value="InterPro"/>
</dbReference>
<comment type="domain">
    <text evidence="6">Contains large globular domains required for ATP hydrolysis at each terminus and a third globular domain forming a flexible hinge near the middle of the molecule. These domains are separated by coiled-coil structures.</text>
</comment>